<dbReference type="GO" id="GO:0045259">
    <property type="term" value="C:proton-transporting ATP synthase complex"/>
    <property type="evidence" value="ECO:0007669"/>
    <property type="project" value="UniProtKB-KW"/>
</dbReference>
<keyword evidence="2 13" id="KW-0813">Transport</keyword>
<dbReference type="AlphaFoldDB" id="A0AAW4N0N8"/>
<evidence type="ECO:0000256" key="8">
    <source>
        <dbReference type="ARBA" id="ARBA00023065"/>
    </source>
</evidence>
<evidence type="ECO:0000256" key="7">
    <source>
        <dbReference type="ARBA" id="ARBA00022989"/>
    </source>
</evidence>
<dbReference type="HAMAP" id="MF_01398">
    <property type="entry name" value="ATP_synth_b_bprime"/>
    <property type="match status" value="1"/>
</dbReference>
<evidence type="ECO:0000313" key="17">
    <source>
        <dbReference type="EMBL" id="MBV3393168.1"/>
    </source>
</evidence>
<dbReference type="Proteomes" id="UP001197492">
    <property type="component" value="Unassembled WGS sequence"/>
</dbReference>
<evidence type="ECO:0000256" key="3">
    <source>
        <dbReference type="ARBA" id="ARBA00022475"/>
    </source>
</evidence>
<keyword evidence="15" id="KW-0175">Coiled coil</keyword>
<dbReference type="Proteomes" id="UP001196408">
    <property type="component" value="Unassembled WGS sequence"/>
</dbReference>
<dbReference type="PANTHER" id="PTHR33445:SF1">
    <property type="entry name" value="ATP SYNTHASE SUBUNIT B"/>
    <property type="match status" value="1"/>
</dbReference>
<dbReference type="NCBIfam" id="TIGR01144">
    <property type="entry name" value="ATP_synt_b"/>
    <property type="match status" value="1"/>
</dbReference>
<sequence>MPDIAAKLFPNPTTMIVQLCSTAIMLLLFKKYLWNYVLEFFQKRADFIEGNINDAKAKNEKASEYLLESEKQAKEAAKQYKEIIDQAKEDAVKAKSKIMDEANKQAQEKIEQARHEIESEKLAAQDEMKKEIVDVAVEVATKVMDQNMNTEANKALVDDFVKQVVN</sequence>
<evidence type="ECO:0000313" key="16">
    <source>
        <dbReference type="EMBL" id="MBV3382753.1"/>
    </source>
</evidence>
<feature type="transmembrane region" description="Helical" evidence="13">
    <location>
        <begin position="15"/>
        <end position="34"/>
    </location>
</feature>
<dbReference type="GO" id="GO:0012505">
    <property type="term" value="C:endomembrane system"/>
    <property type="evidence" value="ECO:0007669"/>
    <property type="project" value="UniProtKB-SubCell"/>
</dbReference>
<keyword evidence="19" id="KW-1185">Reference proteome</keyword>
<dbReference type="CDD" id="cd06503">
    <property type="entry name" value="ATP-synt_Fo_b"/>
    <property type="match status" value="1"/>
</dbReference>
<dbReference type="GeneID" id="301322941"/>
<name>A0AAW4N0N8_9FIRM</name>
<organism evidence="16 18">
    <name type="scientific">Catenibacterium mitsuokai</name>
    <dbReference type="NCBI Taxonomy" id="100886"/>
    <lineage>
        <taxon>Bacteria</taxon>
        <taxon>Bacillati</taxon>
        <taxon>Bacillota</taxon>
        <taxon>Erysipelotrichia</taxon>
        <taxon>Erysipelotrichales</taxon>
        <taxon>Coprobacillaceae</taxon>
        <taxon>Catenibacterium</taxon>
    </lineage>
</organism>
<dbReference type="PANTHER" id="PTHR33445">
    <property type="entry name" value="ATP SYNTHASE SUBUNIT B', CHLOROPLASTIC"/>
    <property type="match status" value="1"/>
</dbReference>
<dbReference type="InterPro" id="IPR002146">
    <property type="entry name" value="ATP_synth_b/b'su_bac/chlpt"/>
</dbReference>
<dbReference type="GO" id="GO:0046961">
    <property type="term" value="F:proton-transporting ATPase activity, rotational mechanism"/>
    <property type="evidence" value="ECO:0007669"/>
    <property type="project" value="TreeGrafter"/>
</dbReference>
<evidence type="ECO:0000256" key="10">
    <source>
        <dbReference type="ARBA" id="ARBA00023310"/>
    </source>
</evidence>
<protein>
    <recommendedName>
        <fullName evidence="13">ATP synthase subunit b</fullName>
    </recommendedName>
    <alternativeName>
        <fullName evidence="13">ATP synthase F(0) sector subunit b</fullName>
    </alternativeName>
    <alternativeName>
        <fullName evidence="13">ATPase subunit I</fullName>
    </alternativeName>
    <alternativeName>
        <fullName evidence="13">F-type ATPase subunit b</fullName>
        <shortName evidence="13">F-ATPase subunit b</shortName>
    </alternativeName>
</protein>
<evidence type="ECO:0000256" key="15">
    <source>
        <dbReference type="SAM" id="Coils"/>
    </source>
</evidence>
<comment type="function">
    <text evidence="11 13">F(1)F(0) ATP synthase produces ATP from ADP in the presence of a proton or sodium gradient. F-type ATPases consist of two structural domains, F(1) containing the extramembraneous catalytic core and F(0) containing the membrane proton channel, linked together by a central stalk and a peripheral stalk. During catalysis, ATP synthesis in the catalytic domain of F(1) is coupled via a rotary mechanism of the central stalk subunits to proton translocation.</text>
</comment>
<dbReference type="RefSeq" id="WP_006506961.1">
    <property type="nucleotide sequence ID" value="NZ_CAXVKV010000004.1"/>
</dbReference>
<evidence type="ECO:0000256" key="6">
    <source>
        <dbReference type="ARBA" id="ARBA00022781"/>
    </source>
</evidence>
<comment type="caution">
    <text evidence="16">The sequence shown here is derived from an EMBL/GenBank/DDBJ whole genome shotgun (WGS) entry which is preliminary data.</text>
</comment>
<dbReference type="EMBL" id="JAHOEL010000050">
    <property type="protein sequence ID" value="MBV3393168.1"/>
    <property type="molecule type" value="Genomic_DNA"/>
</dbReference>
<evidence type="ECO:0000256" key="1">
    <source>
        <dbReference type="ARBA" id="ARBA00005513"/>
    </source>
</evidence>
<keyword evidence="9 13" id="KW-0472">Membrane</keyword>
<feature type="coiled-coil region" evidence="15">
    <location>
        <begin position="38"/>
        <end position="130"/>
    </location>
</feature>
<dbReference type="EMBL" id="JAHOEF010000029">
    <property type="protein sequence ID" value="MBV3382753.1"/>
    <property type="molecule type" value="Genomic_DNA"/>
</dbReference>
<evidence type="ECO:0000256" key="14">
    <source>
        <dbReference type="RuleBase" id="RU003848"/>
    </source>
</evidence>
<evidence type="ECO:0000256" key="9">
    <source>
        <dbReference type="ARBA" id="ARBA00023136"/>
    </source>
</evidence>
<comment type="subunit">
    <text evidence="13">F-type ATPases have 2 components, F(1) - the catalytic core - and F(0) - the membrane proton channel. F(1) has five subunits: alpha(3), beta(3), gamma(1), delta(1), epsilon(1). F(0) has three main subunits: a(1), b(2) and c(10-14). The alpha and beta chains form an alternating ring which encloses part of the gamma chain. F(1) is attached to F(0) by a central stalk formed by the gamma and epsilon chains, while a peripheral stalk is formed by the delta and b chains.</text>
</comment>
<keyword evidence="7 13" id="KW-1133">Transmembrane helix</keyword>
<dbReference type="Pfam" id="PF00430">
    <property type="entry name" value="ATP-synt_B"/>
    <property type="match status" value="1"/>
</dbReference>
<evidence type="ECO:0000313" key="18">
    <source>
        <dbReference type="Proteomes" id="UP001196408"/>
    </source>
</evidence>
<evidence type="ECO:0000256" key="11">
    <source>
        <dbReference type="ARBA" id="ARBA00025198"/>
    </source>
</evidence>
<evidence type="ECO:0000256" key="5">
    <source>
        <dbReference type="ARBA" id="ARBA00022692"/>
    </source>
</evidence>
<dbReference type="GO" id="GO:0046933">
    <property type="term" value="F:proton-transporting ATP synthase activity, rotational mechanism"/>
    <property type="evidence" value="ECO:0007669"/>
    <property type="project" value="UniProtKB-UniRule"/>
</dbReference>
<gene>
    <name evidence="13 16" type="primary">atpF</name>
    <name evidence="16" type="ORF">KSV97_05890</name>
    <name evidence="17" type="ORF">KSW06_07865</name>
</gene>
<proteinExistence type="inferred from homology"/>
<dbReference type="GO" id="GO:0005886">
    <property type="term" value="C:plasma membrane"/>
    <property type="evidence" value="ECO:0007669"/>
    <property type="project" value="UniProtKB-SubCell"/>
</dbReference>
<keyword evidence="5 13" id="KW-0812">Transmembrane</keyword>
<keyword evidence="8 13" id="KW-0406">Ion transport</keyword>
<keyword evidence="10 13" id="KW-0066">ATP synthesis</keyword>
<keyword evidence="3 13" id="KW-1003">Cell membrane</keyword>
<evidence type="ECO:0000256" key="2">
    <source>
        <dbReference type="ARBA" id="ARBA00022448"/>
    </source>
</evidence>
<keyword evidence="6 13" id="KW-0375">Hydrogen ion transport</keyword>
<comment type="function">
    <text evidence="13">Component of the F(0) channel, it forms part of the peripheral stalk, linking F(1) to F(0).</text>
</comment>
<evidence type="ECO:0000313" key="19">
    <source>
        <dbReference type="Proteomes" id="UP001197492"/>
    </source>
</evidence>
<evidence type="ECO:0000256" key="4">
    <source>
        <dbReference type="ARBA" id="ARBA00022547"/>
    </source>
</evidence>
<evidence type="ECO:0000256" key="12">
    <source>
        <dbReference type="ARBA" id="ARBA00037847"/>
    </source>
</evidence>
<evidence type="ECO:0000256" key="13">
    <source>
        <dbReference type="HAMAP-Rule" id="MF_01398"/>
    </source>
</evidence>
<dbReference type="InterPro" id="IPR005864">
    <property type="entry name" value="ATP_synth_F0_bsu_bac"/>
</dbReference>
<keyword evidence="4 13" id="KW-0138">CF(0)</keyword>
<reference evidence="16 19" key="1">
    <citation type="submission" date="2021-06" db="EMBL/GenBank/DDBJ databases">
        <title>Collection of gut derived symbiotic bacterial strains cultured from healthy donors.</title>
        <authorList>
            <person name="Lin H."/>
            <person name="Littmann E."/>
            <person name="Pamer E.G."/>
        </authorList>
    </citation>
    <scope>NUCLEOTIDE SEQUENCE</scope>
    <source>
        <strain evidence="17 19">MSK.21.70</strain>
        <strain evidence="16">MSK.21.82</strain>
    </source>
</reference>
<accession>A0AAW4N0N8</accession>
<comment type="similarity">
    <text evidence="1 13 14">Belongs to the ATPase B chain family.</text>
</comment>
<dbReference type="InterPro" id="IPR050059">
    <property type="entry name" value="ATP_synthase_B_chain"/>
</dbReference>
<comment type="subcellular location">
    <subcellularLocation>
        <location evidence="13">Cell membrane</location>
        <topology evidence="13">Single-pass membrane protein</topology>
    </subcellularLocation>
    <subcellularLocation>
        <location evidence="12">Endomembrane system</location>
        <topology evidence="12">Single-pass membrane protein</topology>
    </subcellularLocation>
</comment>